<evidence type="ECO:0000313" key="1">
    <source>
        <dbReference type="EMBL" id="RKD33435.1"/>
    </source>
</evidence>
<accession>A0A419T7L7</accession>
<dbReference type="AlphaFoldDB" id="A0A419T7L7"/>
<gene>
    <name evidence="1" type="ORF">BET03_09280</name>
</gene>
<dbReference type="Proteomes" id="UP000284177">
    <property type="component" value="Unassembled WGS sequence"/>
</dbReference>
<sequence length="221" mass="26076">MKKWFVFIFVLIISLSGCQQEISLNKKLSEKVKIVEEKDYLFSKLEVTYEDYKEATKDIISDSCSYIENKLIYGYTDNGKKIEVRGIDLKGLSKEEFKKHKQKWNELVKKFNLKLDDDKVTIRISGSYDANVNDKDYKYVYSQQIRESNDKENSVYIINKRYTFEKQDDSWKIINIDSYISSYSDKLKESGLSKNELISKMKYGTHNNKAVEYILSFALKE</sequence>
<dbReference type="RefSeq" id="WP_120167785.1">
    <property type="nucleotide sequence ID" value="NZ_MCIB01000006.1"/>
</dbReference>
<name>A0A419T7L7_9FIRM</name>
<evidence type="ECO:0000313" key="2">
    <source>
        <dbReference type="Proteomes" id="UP000284177"/>
    </source>
</evidence>
<organism evidence="1 2">
    <name type="scientific">Thermohalobacter berrensis</name>
    <dbReference type="NCBI Taxonomy" id="99594"/>
    <lineage>
        <taxon>Bacteria</taxon>
        <taxon>Bacillati</taxon>
        <taxon>Bacillota</taxon>
        <taxon>Tissierellia</taxon>
        <taxon>Tissierellales</taxon>
        <taxon>Thermohalobacteraceae</taxon>
        <taxon>Thermohalobacter</taxon>
    </lineage>
</organism>
<protein>
    <recommendedName>
        <fullName evidence="3">Lipoprotein</fullName>
    </recommendedName>
</protein>
<comment type="caution">
    <text evidence="1">The sequence shown here is derived from an EMBL/GenBank/DDBJ whole genome shotgun (WGS) entry which is preliminary data.</text>
</comment>
<dbReference type="PROSITE" id="PS51257">
    <property type="entry name" value="PROKAR_LIPOPROTEIN"/>
    <property type="match status" value="1"/>
</dbReference>
<keyword evidence="2" id="KW-1185">Reference proteome</keyword>
<dbReference type="EMBL" id="MCIB01000006">
    <property type="protein sequence ID" value="RKD33435.1"/>
    <property type="molecule type" value="Genomic_DNA"/>
</dbReference>
<dbReference type="OrthoDB" id="9770103at2"/>
<reference evidence="1 2" key="1">
    <citation type="submission" date="2016-08" db="EMBL/GenBank/DDBJ databases">
        <title>Novel Firmicutes and Novel Genomes.</title>
        <authorList>
            <person name="Poppleton D.I."/>
            <person name="Gribaldo S."/>
        </authorList>
    </citation>
    <scope>NUCLEOTIDE SEQUENCE [LARGE SCALE GENOMIC DNA]</scope>
    <source>
        <strain evidence="1 2">CTT3</strain>
    </source>
</reference>
<evidence type="ECO:0008006" key="3">
    <source>
        <dbReference type="Google" id="ProtNLM"/>
    </source>
</evidence>
<proteinExistence type="predicted"/>